<dbReference type="PANTHER" id="PTHR13410:SF9">
    <property type="entry name" value="PROTEIN PBDC1"/>
    <property type="match status" value="1"/>
</dbReference>
<dbReference type="Proteomes" id="UP000789706">
    <property type="component" value="Unassembled WGS sequence"/>
</dbReference>
<evidence type="ECO:0000313" key="2">
    <source>
        <dbReference type="EMBL" id="CAG8444466.1"/>
    </source>
</evidence>
<dbReference type="AlphaFoldDB" id="A0A9N8VAN7"/>
<proteinExistence type="predicted"/>
<dbReference type="InterPro" id="IPR023139">
    <property type="entry name" value="PBDC1-like_dom_sf"/>
</dbReference>
<dbReference type="PANTHER" id="PTHR13410">
    <property type="entry name" value="PROTEIN PBDC1"/>
    <property type="match status" value="1"/>
</dbReference>
<feature type="domain" description="Polysaccharide biosynthesis" evidence="1">
    <location>
        <begin position="12"/>
        <end position="72"/>
    </location>
</feature>
<gene>
    <name evidence="2" type="ORF">DEBURN_LOCUS1693</name>
</gene>
<dbReference type="Gene3D" id="1.10.3560.10">
    <property type="entry name" value="yst0336 like domain"/>
    <property type="match status" value="1"/>
</dbReference>
<name>A0A9N8VAN7_9GLOM</name>
<evidence type="ECO:0000259" key="1">
    <source>
        <dbReference type="Pfam" id="PF04669"/>
    </source>
</evidence>
<reference evidence="2" key="1">
    <citation type="submission" date="2021-06" db="EMBL/GenBank/DDBJ databases">
        <authorList>
            <person name="Kallberg Y."/>
            <person name="Tangrot J."/>
            <person name="Rosling A."/>
        </authorList>
    </citation>
    <scope>NUCLEOTIDE SEQUENCE</scope>
    <source>
        <strain evidence="2">AZ414A</strain>
    </source>
</reference>
<keyword evidence="3" id="KW-1185">Reference proteome</keyword>
<evidence type="ECO:0000313" key="3">
    <source>
        <dbReference type="Proteomes" id="UP000789706"/>
    </source>
</evidence>
<dbReference type="OrthoDB" id="10248897at2759"/>
<organism evidence="2 3">
    <name type="scientific">Diversispora eburnea</name>
    <dbReference type="NCBI Taxonomy" id="1213867"/>
    <lineage>
        <taxon>Eukaryota</taxon>
        <taxon>Fungi</taxon>
        <taxon>Fungi incertae sedis</taxon>
        <taxon>Mucoromycota</taxon>
        <taxon>Glomeromycotina</taxon>
        <taxon>Glomeromycetes</taxon>
        <taxon>Diversisporales</taxon>
        <taxon>Diversisporaceae</taxon>
        <taxon>Diversispora</taxon>
    </lineage>
</organism>
<dbReference type="EMBL" id="CAJVPK010000081">
    <property type="protein sequence ID" value="CAG8444466.1"/>
    <property type="molecule type" value="Genomic_DNA"/>
</dbReference>
<dbReference type="InterPro" id="IPR008476">
    <property type="entry name" value="PBDC1_metazoa/fungi"/>
</dbReference>
<dbReference type="Pfam" id="PF04669">
    <property type="entry name" value="PBDC1"/>
    <property type="match status" value="1"/>
</dbReference>
<sequence>MALPSADELEQLPEIDVINEDVMKSDEGKISWREWIMKYEKKVNDYNFGTLLRKNASSDYTEENTILVTRMQQGINKD</sequence>
<accession>A0A9N8VAN7</accession>
<comment type="caution">
    <text evidence="2">The sequence shown here is derived from an EMBL/GenBank/DDBJ whole genome shotgun (WGS) entry which is preliminary data.</text>
</comment>
<dbReference type="InterPro" id="IPR021148">
    <property type="entry name" value="Polysacc_synth_dom"/>
</dbReference>
<protein>
    <submittedName>
        <fullName evidence="2">8262_t:CDS:1</fullName>
    </submittedName>
</protein>
<dbReference type="GO" id="GO:0005737">
    <property type="term" value="C:cytoplasm"/>
    <property type="evidence" value="ECO:0007669"/>
    <property type="project" value="TreeGrafter"/>
</dbReference>